<dbReference type="PROSITE" id="PS50011">
    <property type="entry name" value="PROTEIN_KINASE_DOM"/>
    <property type="match status" value="1"/>
</dbReference>
<dbReference type="GO" id="GO:0005737">
    <property type="term" value="C:cytoplasm"/>
    <property type="evidence" value="ECO:0007669"/>
    <property type="project" value="TreeGrafter"/>
</dbReference>
<keyword evidence="4" id="KW-0132">Cell division</keyword>
<dbReference type="Gene3D" id="3.30.200.20">
    <property type="entry name" value="Phosphorylase Kinase, domain 1"/>
    <property type="match status" value="1"/>
</dbReference>
<dbReference type="GO" id="GO:0010468">
    <property type="term" value="P:regulation of gene expression"/>
    <property type="evidence" value="ECO:0007669"/>
    <property type="project" value="TreeGrafter"/>
</dbReference>
<dbReference type="Proteomes" id="UP000319801">
    <property type="component" value="Unassembled WGS sequence"/>
</dbReference>
<feature type="coiled-coil region" evidence="13">
    <location>
        <begin position="181"/>
        <end position="208"/>
    </location>
</feature>
<feature type="domain" description="Protein kinase" evidence="15">
    <location>
        <begin position="259"/>
        <end position="588"/>
    </location>
</feature>
<evidence type="ECO:0000259" key="16">
    <source>
        <dbReference type="PROSITE" id="PS50800"/>
    </source>
</evidence>
<evidence type="ECO:0000256" key="10">
    <source>
        <dbReference type="ARBA" id="ARBA00023306"/>
    </source>
</evidence>
<feature type="region of interest" description="Disordered" evidence="14">
    <location>
        <begin position="833"/>
        <end position="855"/>
    </location>
</feature>
<evidence type="ECO:0000259" key="15">
    <source>
        <dbReference type="PROSITE" id="PS50011"/>
    </source>
</evidence>
<feature type="domain" description="SAP" evidence="16">
    <location>
        <begin position="660"/>
        <end position="694"/>
    </location>
</feature>
<reference evidence="17 18" key="1">
    <citation type="journal article" date="2019" name="Genome Biol. Evol.">
        <title>Whole-Genome Sequencing of the Giant Devil Catfish, Bagarius yarrelli.</title>
        <authorList>
            <person name="Jiang W."/>
            <person name="Lv Y."/>
            <person name="Cheng L."/>
            <person name="Yang K."/>
            <person name="Chao B."/>
            <person name="Wang X."/>
            <person name="Li Y."/>
            <person name="Pan X."/>
            <person name="You X."/>
            <person name="Zhang Y."/>
            <person name="Yang J."/>
            <person name="Li J."/>
            <person name="Zhang X."/>
            <person name="Liu S."/>
            <person name="Sun C."/>
            <person name="Yang J."/>
            <person name="Shi Q."/>
        </authorList>
    </citation>
    <scope>NUCLEOTIDE SEQUENCE [LARGE SCALE GENOMIC DNA]</scope>
    <source>
        <strain evidence="17">JWS20170419001</strain>
        <tissue evidence="17">Muscle</tissue>
    </source>
</reference>
<feature type="region of interest" description="Disordered" evidence="14">
    <location>
        <begin position="21"/>
        <end position="44"/>
    </location>
</feature>
<organism evidence="17 18">
    <name type="scientific">Bagarius yarrelli</name>
    <name type="common">Goonch</name>
    <name type="synonym">Bagrus yarrelli</name>
    <dbReference type="NCBI Taxonomy" id="175774"/>
    <lineage>
        <taxon>Eukaryota</taxon>
        <taxon>Metazoa</taxon>
        <taxon>Chordata</taxon>
        <taxon>Craniata</taxon>
        <taxon>Vertebrata</taxon>
        <taxon>Euteleostomi</taxon>
        <taxon>Actinopterygii</taxon>
        <taxon>Neopterygii</taxon>
        <taxon>Teleostei</taxon>
        <taxon>Ostariophysi</taxon>
        <taxon>Siluriformes</taxon>
        <taxon>Sisoridae</taxon>
        <taxon>Sisorinae</taxon>
        <taxon>Bagarius</taxon>
    </lineage>
</organism>
<keyword evidence="10" id="KW-0131">Cell cycle</keyword>
<dbReference type="InterPro" id="IPR050108">
    <property type="entry name" value="CDK"/>
</dbReference>
<keyword evidence="8 17" id="KW-0418">Kinase</keyword>
<comment type="catalytic activity">
    <reaction evidence="11">
        <text>L-threonyl-[protein] + ATP = O-phospho-L-threonyl-[protein] + ADP + H(+)</text>
        <dbReference type="Rhea" id="RHEA:46608"/>
        <dbReference type="Rhea" id="RHEA-COMP:11060"/>
        <dbReference type="Rhea" id="RHEA-COMP:11605"/>
        <dbReference type="ChEBI" id="CHEBI:15378"/>
        <dbReference type="ChEBI" id="CHEBI:30013"/>
        <dbReference type="ChEBI" id="CHEBI:30616"/>
        <dbReference type="ChEBI" id="CHEBI:61977"/>
        <dbReference type="ChEBI" id="CHEBI:456216"/>
        <dbReference type="EC" id="2.7.11.22"/>
    </reaction>
</comment>
<dbReference type="GO" id="GO:0005524">
    <property type="term" value="F:ATP binding"/>
    <property type="evidence" value="ECO:0007669"/>
    <property type="project" value="UniProtKB-KW"/>
</dbReference>
<evidence type="ECO:0000256" key="7">
    <source>
        <dbReference type="ARBA" id="ARBA00022776"/>
    </source>
</evidence>
<accession>A0A556TK45</accession>
<evidence type="ECO:0000256" key="4">
    <source>
        <dbReference type="ARBA" id="ARBA00022618"/>
    </source>
</evidence>
<dbReference type="GO" id="GO:0000082">
    <property type="term" value="P:G1/S transition of mitotic cell cycle"/>
    <property type="evidence" value="ECO:0007669"/>
    <property type="project" value="TreeGrafter"/>
</dbReference>
<dbReference type="SMART" id="SM00220">
    <property type="entry name" value="S_TKc"/>
    <property type="match status" value="1"/>
</dbReference>
<keyword evidence="6" id="KW-0547">Nucleotide-binding</keyword>
<dbReference type="FunFam" id="1.10.510.10:FF:000144">
    <property type="entry name" value="Cyclin-dependent kinase 2"/>
    <property type="match status" value="1"/>
</dbReference>
<name>A0A556TK45_BAGYA</name>
<dbReference type="PANTHER" id="PTHR24056">
    <property type="entry name" value="CELL DIVISION PROTEIN KINASE"/>
    <property type="match status" value="1"/>
</dbReference>
<evidence type="ECO:0000256" key="8">
    <source>
        <dbReference type="ARBA" id="ARBA00022777"/>
    </source>
</evidence>
<dbReference type="GO" id="GO:0000307">
    <property type="term" value="C:cyclin-dependent protein kinase holoenzyme complex"/>
    <property type="evidence" value="ECO:0007669"/>
    <property type="project" value="TreeGrafter"/>
</dbReference>
<dbReference type="GO" id="GO:0005634">
    <property type="term" value="C:nucleus"/>
    <property type="evidence" value="ECO:0007669"/>
    <property type="project" value="TreeGrafter"/>
</dbReference>
<dbReference type="SMART" id="SM00513">
    <property type="entry name" value="SAP"/>
    <property type="match status" value="1"/>
</dbReference>
<dbReference type="GO" id="GO:0051301">
    <property type="term" value="P:cell division"/>
    <property type="evidence" value="ECO:0007669"/>
    <property type="project" value="UniProtKB-KW"/>
</dbReference>
<evidence type="ECO:0000313" key="18">
    <source>
        <dbReference type="Proteomes" id="UP000319801"/>
    </source>
</evidence>
<dbReference type="EC" id="2.7.11.22" evidence="2"/>
<dbReference type="EMBL" id="VCAZ01000003">
    <property type="protein sequence ID" value="TSK16203.1"/>
    <property type="molecule type" value="Genomic_DNA"/>
</dbReference>
<proteinExistence type="inferred from homology"/>
<feature type="coiled-coil region" evidence="13">
    <location>
        <begin position="687"/>
        <end position="726"/>
    </location>
</feature>
<feature type="compositionally biased region" description="Basic and acidic residues" evidence="14">
    <location>
        <begin position="25"/>
        <end position="38"/>
    </location>
</feature>
<dbReference type="Pfam" id="PF00069">
    <property type="entry name" value="Pkinase"/>
    <property type="match status" value="1"/>
</dbReference>
<dbReference type="GO" id="GO:0004693">
    <property type="term" value="F:cyclin-dependent protein serine/threonine kinase activity"/>
    <property type="evidence" value="ECO:0007669"/>
    <property type="project" value="UniProtKB-EC"/>
</dbReference>
<keyword evidence="5" id="KW-0808">Transferase</keyword>
<dbReference type="GO" id="GO:0007165">
    <property type="term" value="P:signal transduction"/>
    <property type="evidence" value="ECO:0007669"/>
    <property type="project" value="TreeGrafter"/>
</dbReference>
<dbReference type="InterPro" id="IPR000719">
    <property type="entry name" value="Prot_kinase_dom"/>
</dbReference>
<sequence length="855" mass="97468">MQSSRNLEDFALQAAAGFPAGVYYRPDRGDEKRRDKQAIDTPADDDSVQQIFLGFQHSFNEPIEAQVDKDASELYERYHKDMKELVKQNEELQKECEQERQAHRLLKENHDKLIKMVKQEHEALEVYRAKAEQATHNAAMVNCRLKSDYFSLMEHVKFVHECKKKSDREALRTHISHVETIKRLKREAAETQSKLDKLTEKLTQEQQDYNALWFRYEKTEETLAETRESANMIVEFYSELRHINSILREEVNTLRESVKELGGKIDEDHKTRVKLFKSTLELENISLKEQVTTLQDSVKKLERQLQEACCTREESLTSYLEVKNKSRCNSVPFCSSAKPLGETEGVPSTAIREISLLKELNHPNIVKLLDVIHTENKLYLVFEFLHQDLKKFMDSSSVTGISLPLVKSYLFQLLQGLSFCHSHRVLHRDLKPQNLLINAQGEIKLADFGLARAFGVPVRTYTHEVVTLWYRAPEILLGCKFYSTAVDIWSLGCIFAEMITRRALFPGDSEIDQLFRIFRTLGTPDETVWPGVTSMPDYKPSFPKWALQDLSKVVPPLDDDGRDLLSQMLRYDPNKRISAKNALVHRFFRDVTMPMPTLSSSAAGGSGQISAHNEGIEKSLAYEELLDDVAHAIKDEEEAEVPDGKGNTWFAVKMAEVVELHKLKLAELKQECSIRGLDIKGNKGDLIARLQAYIDEHEDDVNEEEVLEELEEAAAAEAEVQEESAEPETEETKKVVKIALSETADERLQKRAERFNLPPTSDSKKAARAARFGLPATSAPLKGTPVSKTNVDVEVLKKRAERFGMNVSSVSKKVEEEEKLKKRKERFGIVTTAASVGPDDSEAKKRKRAERFGNV</sequence>
<evidence type="ECO:0000256" key="14">
    <source>
        <dbReference type="SAM" id="MobiDB-lite"/>
    </source>
</evidence>
<dbReference type="Pfam" id="PF02037">
    <property type="entry name" value="SAP"/>
    <property type="match status" value="1"/>
</dbReference>
<dbReference type="PROSITE" id="PS00108">
    <property type="entry name" value="PROTEIN_KINASE_ST"/>
    <property type="match status" value="1"/>
</dbReference>
<dbReference type="OrthoDB" id="1732493at2759"/>
<evidence type="ECO:0000256" key="3">
    <source>
        <dbReference type="ARBA" id="ARBA00022527"/>
    </source>
</evidence>
<feature type="coiled-coil region" evidence="13">
    <location>
        <begin position="75"/>
        <end position="109"/>
    </location>
</feature>
<protein>
    <recommendedName>
        <fullName evidence="2">cyclin-dependent kinase</fullName>
        <ecNumber evidence="2">2.7.11.22</ecNumber>
    </recommendedName>
</protein>
<dbReference type="AlphaFoldDB" id="A0A556TK45"/>
<keyword evidence="3" id="KW-0723">Serine/threonine-protein kinase</keyword>
<dbReference type="GO" id="GO:0010389">
    <property type="term" value="P:regulation of G2/M transition of mitotic cell cycle"/>
    <property type="evidence" value="ECO:0007669"/>
    <property type="project" value="TreeGrafter"/>
</dbReference>
<dbReference type="SUPFAM" id="SSF56112">
    <property type="entry name" value="Protein kinase-like (PK-like)"/>
    <property type="match status" value="1"/>
</dbReference>
<dbReference type="InterPro" id="IPR036361">
    <property type="entry name" value="SAP_dom_sf"/>
</dbReference>
<evidence type="ECO:0000313" key="17">
    <source>
        <dbReference type="EMBL" id="TSK16203.1"/>
    </source>
</evidence>
<evidence type="ECO:0000256" key="11">
    <source>
        <dbReference type="ARBA" id="ARBA00047811"/>
    </source>
</evidence>
<evidence type="ECO:0000256" key="2">
    <source>
        <dbReference type="ARBA" id="ARBA00012425"/>
    </source>
</evidence>
<comment type="catalytic activity">
    <reaction evidence="12">
        <text>L-seryl-[protein] + ATP = O-phospho-L-seryl-[protein] + ADP + H(+)</text>
        <dbReference type="Rhea" id="RHEA:17989"/>
        <dbReference type="Rhea" id="RHEA-COMP:9863"/>
        <dbReference type="Rhea" id="RHEA-COMP:11604"/>
        <dbReference type="ChEBI" id="CHEBI:15378"/>
        <dbReference type="ChEBI" id="CHEBI:29999"/>
        <dbReference type="ChEBI" id="CHEBI:30616"/>
        <dbReference type="ChEBI" id="CHEBI:83421"/>
        <dbReference type="ChEBI" id="CHEBI:456216"/>
        <dbReference type="EC" id="2.7.11.22"/>
    </reaction>
</comment>
<dbReference type="InterPro" id="IPR008271">
    <property type="entry name" value="Ser/Thr_kinase_AS"/>
</dbReference>
<dbReference type="Gene3D" id="1.10.510.10">
    <property type="entry name" value="Transferase(Phosphotransferase) domain 1"/>
    <property type="match status" value="1"/>
</dbReference>
<comment type="similarity">
    <text evidence="1">Belongs to the protein kinase superfamily. CMGC Ser/Thr protein kinase family. CDC2/CDKX subfamily.</text>
</comment>
<dbReference type="GO" id="GO:0030332">
    <property type="term" value="F:cyclin binding"/>
    <property type="evidence" value="ECO:0007669"/>
    <property type="project" value="TreeGrafter"/>
</dbReference>
<feature type="coiled-coil region" evidence="13">
    <location>
        <begin position="284"/>
        <end position="311"/>
    </location>
</feature>
<dbReference type="PROSITE" id="PS50800">
    <property type="entry name" value="SAP"/>
    <property type="match status" value="1"/>
</dbReference>
<gene>
    <name evidence="17" type="ORF">Baya_1074</name>
</gene>
<keyword evidence="7" id="KW-0498">Mitosis</keyword>
<dbReference type="InterPro" id="IPR003034">
    <property type="entry name" value="SAP_dom"/>
</dbReference>
<keyword evidence="9" id="KW-0067">ATP-binding</keyword>
<keyword evidence="18" id="KW-1185">Reference proteome</keyword>
<evidence type="ECO:0000256" key="9">
    <source>
        <dbReference type="ARBA" id="ARBA00022840"/>
    </source>
</evidence>
<evidence type="ECO:0000256" key="12">
    <source>
        <dbReference type="ARBA" id="ARBA00048367"/>
    </source>
</evidence>
<dbReference type="PANTHER" id="PTHR24056:SF254">
    <property type="entry name" value="CYCLIN-DEPENDENT KINASE 2"/>
    <property type="match status" value="1"/>
</dbReference>
<evidence type="ECO:0000256" key="13">
    <source>
        <dbReference type="SAM" id="Coils"/>
    </source>
</evidence>
<evidence type="ECO:0000256" key="1">
    <source>
        <dbReference type="ARBA" id="ARBA00006485"/>
    </source>
</evidence>
<dbReference type="SUPFAM" id="SSF68906">
    <property type="entry name" value="SAP domain"/>
    <property type="match status" value="1"/>
</dbReference>
<keyword evidence="13" id="KW-0175">Coiled coil</keyword>
<evidence type="ECO:0000256" key="6">
    <source>
        <dbReference type="ARBA" id="ARBA00022741"/>
    </source>
</evidence>
<comment type="caution">
    <text evidence="17">The sequence shown here is derived from an EMBL/GenBank/DDBJ whole genome shotgun (WGS) entry which is preliminary data.</text>
</comment>
<dbReference type="Gene3D" id="1.10.720.30">
    <property type="entry name" value="SAP domain"/>
    <property type="match status" value="1"/>
</dbReference>
<dbReference type="InterPro" id="IPR011009">
    <property type="entry name" value="Kinase-like_dom_sf"/>
</dbReference>
<evidence type="ECO:0000256" key="5">
    <source>
        <dbReference type="ARBA" id="ARBA00022679"/>
    </source>
</evidence>